<dbReference type="SUPFAM" id="SSF52279">
    <property type="entry name" value="Beta-D-glucan exohydrolase, C-terminal domain"/>
    <property type="match status" value="1"/>
</dbReference>
<dbReference type="InterPro" id="IPR001764">
    <property type="entry name" value="Glyco_hydro_3_N"/>
</dbReference>
<evidence type="ECO:0000256" key="2">
    <source>
        <dbReference type="ARBA" id="ARBA00022801"/>
    </source>
</evidence>
<organism evidence="8 9">
    <name type="scientific">Microbacterium kyungheense</name>
    <dbReference type="NCBI Taxonomy" id="1263636"/>
    <lineage>
        <taxon>Bacteria</taxon>
        <taxon>Bacillati</taxon>
        <taxon>Actinomycetota</taxon>
        <taxon>Actinomycetes</taxon>
        <taxon>Micrococcales</taxon>
        <taxon>Microbacteriaceae</taxon>
        <taxon>Microbacterium</taxon>
    </lineage>
</organism>
<dbReference type="PANTHER" id="PTHR42715:SF10">
    <property type="entry name" value="BETA-GLUCOSIDASE"/>
    <property type="match status" value="1"/>
</dbReference>
<dbReference type="Pfam" id="PF00933">
    <property type="entry name" value="Glyco_hydro_3"/>
    <property type="match status" value="1"/>
</dbReference>
<keyword evidence="6" id="KW-0326">Glycosidase</keyword>
<dbReference type="RefSeq" id="WP_141892316.1">
    <property type="nucleotide sequence ID" value="NZ_BAABLH010000013.1"/>
</dbReference>
<comment type="similarity">
    <text evidence="1 6">Belongs to the glycosyl hydrolase 3 family.</text>
</comment>
<dbReference type="InterPro" id="IPR013783">
    <property type="entry name" value="Ig-like_fold"/>
</dbReference>
<dbReference type="GO" id="GO:0005975">
    <property type="term" value="P:carbohydrate metabolic process"/>
    <property type="evidence" value="ECO:0007669"/>
    <property type="project" value="InterPro"/>
</dbReference>
<dbReference type="Proteomes" id="UP000320235">
    <property type="component" value="Unassembled WGS sequence"/>
</dbReference>
<dbReference type="Gene3D" id="2.60.40.10">
    <property type="entry name" value="Immunoglobulins"/>
    <property type="match status" value="1"/>
</dbReference>
<comment type="function">
    <text evidence="4">Catalyzes the hydrolysis of a non-reducing terminal alpha-L-arabinopyranosidic linkage in ginsenoside Rb2 (alpha-L-arabinopyranosyl-(1-&gt;6)-alpha-D-glucopyranosyl) to release alpha-D-glucopyranosyl (Rd). It is not able to hydrolyze alpha-L-arabinofuranosyl-(1-&gt;6)-alpha-D-glucopyranosyl (Rc).</text>
</comment>
<evidence type="ECO:0000256" key="6">
    <source>
        <dbReference type="RuleBase" id="RU361161"/>
    </source>
</evidence>
<reference evidence="8 9" key="1">
    <citation type="submission" date="2019-06" db="EMBL/GenBank/DDBJ databases">
        <title>Sequencing the genomes of 1000 actinobacteria strains.</title>
        <authorList>
            <person name="Klenk H.-P."/>
        </authorList>
    </citation>
    <scope>NUCLEOTIDE SEQUENCE [LARGE SCALE GENOMIC DNA]</scope>
    <source>
        <strain evidence="8 9">DSM 105492</strain>
    </source>
</reference>
<dbReference type="FunFam" id="2.60.40.10:FF:000495">
    <property type="entry name" value="Periplasmic beta-glucosidase"/>
    <property type="match status" value="1"/>
</dbReference>
<dbReference type="InterPro" id="IPR050288">
    <property type="entry name" value="Cellulose_deg_GH3"/>
</dbReference>
<name>A0A543FIV8_9MICO</name>
<evidence type="ECO:0000256" key="1">
    <source>
        <dbReference type="ARBA" id="ARBA00005336"/>
    </source>
</evidence>
<dbReference type="AlphaFoldDB" id="A0A543FIV8"/>
<evidence type="ECO:0000256" key="5">
    <source>
        <dbReference type="ARBA" id="ARBA00074219"/>
    </source>
</evidence>
<keyword evidence="2 6" id="KW-0378">Hydrolase</keyword>
<dbReference type="Pfam" id="PF01915">
    <property type="entry name" value="Glyco_hydro_3_C"/>
    <property type="match status" value="1"/>
</dbReference>
<dbReference type="PROSITE" id="PS00775">
    <property type="entry name" value="GLYCOSYL_HYDROL_F3"/>
    <property type="match status" value="1"/>
</dbReference>
<dbReference type="Gene3D" id="3.40.50.1700">
    <property type="entry name" value="Glycoside hydrolase family 3 C-terminal domain"/>
    <property type="match status" value="1"/>
</dbReference>
<dbReference type="InterPro" id="IPR036881">
    <property type="entry name" value="Glyco_hydro_3_C_sf"/>
</dbReference>
<dbReference type="EMBL" id="VFPE01000001">
    <property type="protein sequence ID" value="TQM33771.1"/>
    <property type="molecule type" value="Genomic_DNA"/>
</dbReference>
<keyword evidence="3" id="KW-0119">Carbohydrate metabolism</keyword>
<dbReference type="Gene3D" id="3.20.20.300">
    <property type="entry name" value="Glycoside hydrolase, family 3, N-terminal domain"/>
    <property type="match status" value="1"/>
</dbReference>
<gene>
    <name evidence="8" type="ORF">FB391_0054</name>
</gene>
<dbReference type="InterPro" id="IPR036962">
    <property type="entry name" value="Glyco_hydro_3_N_sf"/>
</dbReference>
<dbReference type="InterPro" id="IPR026891">
    <property type="entry name" value="Fn3-like"/>
</dbReference>
<proteinExistence type="inferred from homology"/>
<sequence>MTASPPPATVDSLVAGLTLDEKTLLLEGVDAWNTNGVARLGVRRLFVTDGPHGVRKVRDNAGAFGLAEAEPSTSFPTSTTLAKTWNPRLAHEVGAAIGRESAALGVDVLLAPGVNIMRSPLCGRNFEYYSEDPLISGVFGAAFVRGVQSEGVAASVKHFAANSNEDFRFTGDSVVDERALREIYLRAFERIVTEAAPATVMCAYNRLNGTYCSENAELLTGILRDEWGFDGLVMTDWGATRDRVAGLAAGCDLDMPGEVEHNRAELKAAVEDGRLSPETLDRAVGRVLALIDRCAPDTAASVDAAAHAALAEEVAVEGAVLLANDGVLPLSAPGGRLVVVGEMFEKMRFQGAGSSLVSPPEAVSPKDAFERRRIDHAYAPGYRALDAAPDAALESAALAAAAHADTVLFFGGLGDLEESEGFDRTTMALPEAQVRLLSALVDSGAKVVLVLSAGAPVEIPHAEELAAVLLLSLPGMRGGEAAARLLFGEANPSGRLTESWPATAADSSCADDFGRDAVSQYYESIYVGYRFHDRAGTALRYPFGHGQSYTRFEHRELDVTPDGERIHAQVTVTNTGDRDGAEVVQLYVRNNRGRVFKADKELRAFTKTWLAAGASTRVELSFPLADLAYWDVADHGWVLENGEYEVLVAASAADIRLSAPLVVHEGRASLSPYPPAVDLAYAEPPAEVPDAFAALLGRAVPPARRSHRLELEARLADARGSFLGGIMYRAVVGRVQRDFDAALALPASPERDAKVKSAHFVLRMMPSMSLRAMAMSSAGELPYHVAAGLADLGTGHPLRGIRRLLSRRQGQEGNR</sequence>
<protein>
    <recommendedName>
        <fullName evidence="5">Exo-alpha-(1-&gt;6)-L-arabinopyranosidase</fullName>
    </recommendedName>
</protein>
<keyword evidence="9" id="KW-1185">Reference proteome</keyword>
<dbReference type="SUPFAM" id="SSF51445">
    <property type="entry name" value="(Trans)glycosidases"/>
    <property type="match status" value="1"/>
</dbReference>
<comment type="caution">
    <text evidence="8">The sequence shown here is derived from an EMBL/GenBank/DDBJ whole genome shotgun (WGS) entry which is preliminary data.</text>
</comment>
<evidence type="ECO:0000313" key="9">
    <source>
        <dbReference type="Proteomes" id="UP000320235"/>
    </source>
</evidence>
<dbReference type="InterPro" id="IPR017853">
    <property type="entry name" value="GH"/>
</dbReference>
<dbReference type="InterPro" id="IPR002772">
    <property type="entry name" value="Glyco_hydro_3_C"/>
</dbReference>
<dbReference type="PRINTS" id="PR00133">
    <property type="entry name" value="GLHYDRLASE3"/>
</dbReference>
<evidence type="ECO:0000256" key="3">
    <source>
        <dbReference type="ARBA" id="ARBA00023277"/>
    </source>
</evidence>
<dbReference type="GO" id="GO:0008422">
    <property type="term" value="F:beta-glucosidase activity"/>
    <property type="evidence" value="ECO:0007669"/>
    <property type="project" value="UniProtKB-ARBA"/>
</dbReference>
<accession>A0A543FIV8</accession>
<dbReference type="PANTHER" id="PTHR42715">
    <property type="entry name" value="BETA-GLUCOSIDASE"/>
    <property type="match status" value="1"/>
</dbReference>
<evidence type="ECO:0000313" key="8">
    <source>
        <dbReference type="EMBL" id="TQM33771.1"/>
    </source>
</evidence>
<dbReference type="Pfam" id="PF14310">
    <property type="entry name" value="Fn3-like"/>
    <property type="match status" value="1"/>
</dbReference>
<evidence type="ECO:0000259" key="7">
    <source>
        <dbReference type="SMART" id="SM01217"/>
    </source>
</evidence>
<dbReference type="InterPro" id="IPR019800">
    <property type="entry name" value="Glyco_hydro_3_AS"/>
</dbReference>
<dbReference type="OrthoDB" id="3187421at2"/>
<evidence type="ECO:0000256" key="4">
    <source>
        <dbReference type="ARBA" id="ARBA00058905"/>
    </source>
</evidence>
<feature type="domain" description="Fibronectin type III-like" evidence="7">
    <location>
        <begin position="582"/>
        <end position="652"/>
    </location>
</feature>
<dbReference type="SMART" id="SM01217">
    <property type="entry name" value="Fn3_like"/>
    <property type="match status" value="1"/>
</dbReference>